<dbReference type="Gene3D" id="3.80.10.10">
    <property type="entry name" value="Ribonuclease Inhibitor"/>
    <property type="match status" value="1"/>
</dbReference>
<reference evidence="2" key="1">
    <citation type="submission" date="2022-07" db="EMBL/GenBank/DDBJ databases">
        <title>Genome Sequence of Agrocybe chaxingu.</title>
        <authorList>
            <person name="Buettner E."/>
        </authorList>
    </citation>
    <scope>NUCLEOTIDE SEQUENCE</scope>
    <source>
        <strain evidence="2">MP-N11</strain>
    </source>
</reference>
<keyword evidence="1" id="KW-0732">Signal</keyword>
<keyword evidence="3" id="KW-1185">Reference proteome</keyword>
<dbReference type="SUPFAM" id="SSF52047">
    <property type="entry name" value="RNI-like"/>
    <property type="match status" value="1"/>
</dbReference>
<feature type="chain" id="PRO_5040757668" description="F-box domain-containing protein" evidence="1">
    <location>
        <begin position="17"/>
        <end position="684"/>
    </location>
</feature>
<dbReference type="InterPro" id="IPR032675">
    <property type="entry name" value="LRR_dom_sf"/>
</dbReference>
<accession>A0A9W8KBV6</accession>
<evidence type="ECO:0000313" key="2">
    <source>
        <dbReference type="EMBL" id="KAJ3513669.1"/>
    </source>
</evidence>
<proteinExistence type="predicted"/>
<organism evidence="2 3">
    <name type="scientific">Agrocybe chaxingu</name>
    <dbReference type="NCBI Taxonomy" id="84603"/>
    <lineage>
        <taxon>Eukaryota</taxon>
        <taxon>Fungi</taxon>
        <taxon>Dikarya</taxon>
        <taxon>Basidiomycota</taxon>
        <taxon>Agaricomycotina</taxon>
        <taxon>Agaricomycetes</taxon>
        <taxon>Agaricomycetidae</taxon>
        <taxon>Agaricales</taxon>
        <taxon>Agaricineae</taxon>
        <taxon>Strophariaceae</taxon>
        <taxon>Agrocybe</taxon>
    </lineage>
</organism>
<dbReference type="EMBL" id="JANKHO010000185">
    <property type="protein sequence ID" value="KAJ3513669.1"/>
    <property type="molecule type" value="Genomic_DNA"/>
</dbReference>
<dbReference type="AlphaFoldDB" id="A0A9W8KBV6"/>
<gene>
    <name evidence="2" type="ORF">NLJ89_g2824</name>
</gene>
<comment type="caution">
    <text evidence="2">The sequence shown here is derived from an EMBL/GenBank/DDBJ whole genome shotgun (WGS) entry which is preliminary data.</text>
</comment>
<protein>
    <recommendedName>
        <fullName evidence="4">F-box domain-containing protein</fullName>
    </recommendedName>
</protein>
<dbReference type="OrthoDB" id="2827512at2759"/>
<evidence type="ECO:0008006" key="4">
    <source>
        <dbReference type="Google" id="ProtNLM"/>
    </source>
</evidence>
<feature type="signal peptide" evidence="1">
    <location>
        <begin position="1"/>
        <end position="16"/>
    </location>
</feature>
<dbReference type="Proteomes" id="UP001148786">
    <property type="component" value="Unassembled WGS sequence"/>
</dbReference>
<name>A0A9W8KBV6_9AGAR</name>
<sequence>MKFTLIPFALTTLASAVSLSHVPLTANTPSLPPGDSPGGPAIVDLGTQTGTSLTWVVTVAPGTIIALDLRDSAGLIALSAPVTRAAYNAVNNRDTDVQTFNFALDHFVWLVQNRIWQESRKSDSEAPVAQLTTNGSTTDAEIFKIKTILHNSDEEIRKIDEEISHIQGVLQGLRRKKEALLQSTKNYRAILSPARVSPSPIRRLSHDAMKEIFIACLPRNRNPSMCSDEPPMLLTQVSSQWRDIALATPQLWAAIHIAVPTDLGESGDAYLEELIQRRFAAVDKWLERSGALPLSISAHEPTSSARKPYFSALLQHHLIPVCGRLQHLDIMAYDNSLSPLQHLDEDKVPLLKSVRLRTHFSPSFDWNVTVSKSVNWKESGGIIASPSLRILQVSLSDIRWEGVRWSHLTNLDLDDGRGSGPPISLTIEALRQATLLISLVLQPLSLPTSPVDNSDIWEAQPIELPSLKHLKVQEHPGMSVLPRLRTPLLQILFYRRFSESQLPSPLLQYLALNVDMSLEKLTTDHLSTSAVELVECLRCCTSLRALRLGDAFSGGSPIVYGVAAPNHPLNDKLLELFAPEAFPETHEIVCPNIEDVELWNEGLFSEDAVVNFIRRKQSGLDGRISKLRSFKVCFAKRQGRRNIKLELASLCKGIKVDLNYRLRGQRSPISLYNGLPYSWMTDWS</sequence>
<evidence type="ECO:0000256" key="1">
    <source>
        <dbReference type="SAM" id="SignalP"/>
    </source>
</evidence>
<evidence type="ECO:0000313" key="3">
    <source>
        <dbReference type="Proteomes" id="UP001148786"/>
    </source>
</evidence>